<evidence type="ECO:0000256" key="4">
    <source>
        <dbReference type="ARBA" id="ARBA00022490"/>
    </source>
</evidence>
<evidence type="ECO:0000256" key="8">
    <source>
        <dbReference type="ARBA" id="ARBA00022840"/>
    </source>
</evidence>
<reference evidence="11 12" key="1">
    <citation type="submission" date="2018-07" db="EMBL/GenBank/DDBJ databases">
        <title>Complete genome sequence of Spiroplasma alleghenense PLHS-1 (ATCC 51752).</title>
        <authorList>
            <person name="Chou L."/>
            <person name="Lee T.-Y."/>
            <person name="Tsai Y.-M."/>
            <person name="Kuo C.-H."/>
        </authorList>
    </citation>
    <scope>NUCLEOTIDE SEQUENCE [LARGE SCALE GENOMIC DNA]</scope>
    <source>
        <strain evidence="11 12">PLHS-1</strain>
    </source>
</reference>
<dbReference type="SUPFAM" id="SSF52540">
    <property type="entry name" value="P-loop containing nucleoside triphosphate hydrolases"/>
    <property type="match status" value="1"/>
</dbReference>
<dbReference type="GO" id="GO:0005737">
    <property type="term" value="C:cytoplasm"/>
    <property type="evidence" value="ECO:0007669"/>
    <property type="project" value="UniProtKB-SubCell"/>
</dbReference>
<keyword evidence="7" id="KW-0547">Nucleotide-binding</keyword>
<evidence type="ECO:0000256" key="1">
    <source>
        <dbReference type="ARBA" id="ARBA00004496"/>
    </source>
</evidence>
<dbReference type="KEGG" id="salx:SALLE_v1c01610"/>
<evidence type="ECO:0000313" key="11">
    <source>
        <dbReference type="EMBL" id="AXK50837.1"/>
    </source>
</evidence>
<evidence type="ECO:0000256" key="5">
    <source>
        <dbReference type="ARBA" id="ARBA00022694"/>
    </source>
</evidence>
<dbReference type="NCBIfam" id="TIGR00150">
    <property type="entry name" value="T6A_YjeE"/>
    <property type="match status" value="1"/>
</dbReference>
<dbReference type="Proteomes" id="UP000254792">
    <property type="component" value="Chromosome"/>
</dbReference>
<dbReference type="GO" id="GO:0005524">
    <property type="term" value="F:ATP binding"/>
    <property type="evidence" value="ECO:0007669"/>
    <property type="project" value="UniProtKB-KW"/>
</dbReference>
<dbReference type="GO" id="GO:0002949">
    <property type="term" value="P:tRNA threonylcarbamoyladenosine modification"/>
    <property type="evidence" value="ECO:0007669"/>
    <property type="project" value="InterPro"/>
</dbReference>
<protein>
    <recommendedName>
        <fullName evidence="3">tRNA threonylcarbamoyladenosine biosynthesis protein TsaE</fullName>
    </recommendedName>
    <alternativeName>
        <fullName evidence="10">t(6)A37 threonylcarbamoyladenosine biosynthesis protein TsaE</fullName>
    </alternativeName>
</protein>
<keyword evidence="9" id="KW-0460">Magnesium</keyword>
<organism evidence="11 12">
    <name type="scientific">Spiroplasma alleghenense</name>
    <dbReference type="NCBI Taxonomy" id="216931"/>
    <lineage>
        <taxon>Bacteria</taxon>
        <taxon>Bacillati</taxon>
        <taxon>Mycoplasmatota</taxon>
        <taxon>Mollicutes</taxon>
        <taxon>Entomoplasmatales</taxon>
        <taxon>Spiroplasmataceae</taxon>
        <taxon>Spiroplasma</taxon>
    </lineage>
</organism>
<dbReference type="InterPro" id="IPR003442">
    <property type="entry name" value="T6A_TsaE"/>
</dbReference>
<evidence type="ECO:0000256" key="10">
    <source>
        <dbReference type="ARBA" id="ARBA00032441"/>
    </source>
</evidence>
<keyword evidence="5" id="KW-0819">tRNA processing</keyword>
<evidence type="ECO:0000313" key="12">
    <source>
        <dbReference type="Proteomes" id="UP000254792"/>
    </source>
</evidence>
<evidence type="ECO:0000256" key="9">
    <source>
        <dbReference type="ARBA" id="ARBA00022842"/>
    </source>
</evidence>
<keyword evidence="12" id="KW-1185">Reference proteome</keyword>
<evidence type="ECO:0000256" key="2">
    <source>
        <dbReference type="ARBA" id="ARBA00007599"/>
    </source>
</evidence>
<comment type="subcellular location">
    <subcellularLocation>
        <location evidence="1">Cytoplasm</location>
    </subcellularLocation>
</comment>
<name>A0A345Z2K8_9MOLU</name>
<dbReference type="PANTHER" id="PTHR33540">
    <property type="entry name" value="TRNA THREONYLCARBAMOYLADENOSINE BIOSYNTHESIS PROTEIN TSAE"/>
    <property type="match status" value="1"/>
</dbReference>
<proteinExistence type="inferred from homology"/>
<evidence type="ECO:0000256" key="3">
    <source>
        <dbReference type="ARBA" id="ARBA00019010"/>
    </source>
</evidence>
<dbReference type="Gene3D" id="3.40.50.300">
    <property type="entry name" value="P-loop containing nucleotide triphosphate hydrolases"/>
    <property type="match status" value="1"/>
</dbReference>
<keyword evidence="6" id="KW-0479">Metal-binding</keyword>
<keyword evidence="8" id="KW-0067">ATP-binding</keyword>
<sequence length="141" mass="16693">MEIKKITDWDPIIEELDNFKNQEFFLLLTGDLGAGKTTFTKALLKKFGITQVVNSPTFVILNQYEIKNGLLNHMDAYRLDKTDDFELYEEQFENSFNVIEWPENLNLDFKNKLGWHLDIKFNQQGNREVRVIKNLKDFRGE</sequence>
<dbReference type="Pfam" id="PF02367">
    <property type="entry name" value="TsaE"/>
    <property type="match status" value="1"/>
</dbReference>
<evidence type="ECO:0000256" key="6">
    <source>
        <dbReference type="ARBA" id="ARBA00022723"/>
    </source>
</evidence>
<dbReference type="GO" id="GO:0046872">
    <property type="term" value="F:metal ion binding"/>
    <property type="evidence" value="ECO:0007669"/>
    <property type="project" value="UniProtKB-KW"/>
</dbReference>
<dbReference type="PANTHER" id="PTHR33540:SF2">
    <property type="entry name" value="TRNA THREONYLCARBAMOYLADENOSINE BIOSYNTHESIS PROTEIN TSAE"/>
    <property type="match status" value="1"/>
</dbReference>
<dbReference type="AlphaFoldDB" id="A0A345Z2K8"/>
<comment type="similarity">
    <text evidence="2">Belongs to the TsaE family.</text>
</comment>
<accession>A0A345Z2K8</accession>
<dbReference type="RefSeq" id="WP_162807918.1">
    <property type="nucleotide sequence ID" value="NZ_CP031376.1"/>
</dbReference>
<dbReference type="InterPro" id="IPR027417">
    <property type="entry name" value="P-loop_NTPase"/>
</dbReference>
<evidence type="ECO:0000256" key="7">
    <source>
        <dbReference type="ARBA" id="ARBA00022741"/>
    </source>
</evidence>
<dbReference type="EMBL" id="CP031376">
    <property type="protein sequence ID" value="AXK50837.1"/>
    <property type="molecule type" value="Genomic_DNA"/>
</dbReference>
<keyword evidence="4" id="KW-0963">Cytoplasm</keyword>
<gene>
    <name evidence="11" type="primary">tsaE</name>
    <name evidence="11" type="ORF">SALLE_v1c01610</name>
</gene>